<dbReference type="Pfam" id="PF00535">
    <property type="entry name" value="Glycos_transf_2"/>
    <property type="match status" value="1"/>
</dbReference>
<reference evidence="3 4" key="1">
    <citation type="submission" date="2023-05" db="EMBL/GenBank/DDBJ databases">
        <title>Streptantibioticus silvisoli sp. nov., acidotolerant actinomycetes 1 from pine litter.</title>
        <authorList>
            <person name="Swiecimska M."/>
            <person name="Golinska P."/>
            <person name="Sangal V."/>
            <person name="Wachnowicz B."/>
            <person name="Goodfellow M."/>
        </authorList>
    </citation>
    <scope>NUCLEOTIDE SEQUENCE [LARGE SCALE GENOMIC DNA]</scope>
    <source>
        <strain evidence="3 4">SL54</strain>
    </source>
</reference>
<organism evidence="3 4">
    <name type="scientific">Streptantibioticus silvisoli</name>
    <dbReference type="NCBI Taxonomy" id="2705255"/>
    <lineage>
        <taxon>Bacteria</taxon>
        <taxon>Bacillati</taxon>
        <taxon>Actinomycetota</taxon>
        <taxon>Actinomycetes</taxon>
        <taxon>Kitasatosporales</taxon>
        <taxon>Streptomycetaceae</taxon>
        <taxon>Streptantibioticus</taxon>
    </lineage>
</organism>
<sequence length="375" mass="39274">MTSLRPPTLPSRQNAVSTPDIASTPAAVRVPDALLASDTAFAPDTVLAPGATVAPDITVAPDALLAPNVVSTPDTVLAPDPALAPGAVPPPWSAAAGRVHVAPVRSAQVRSAASRRAGLTPADLEVVVPAYNEEHRLSETLIALADHLGRMPLRTALRVIDNGSSDRTAECADQLAAAGIPVTVTGCSRKGKGAAVARGMVTSRARWVGFCDADLATPAAALDDALALLRGGRHVAIGSRRCAGAQLTIRQPLLRRVGGAGFRMATRRFSGPVADTQCGFKFFEAAAARRIFSDINTAGFAFDLEVIARARALGLSLEEFPVAWSDQQGSSFRPVSDGLRVAGELWRLHRSVSRLRPVPHPVLPLHEPLSAEVVR</sequence>
<accession>A0ABT6W6Y9</accession>
<dbReference type="Proteomes" id="UP001156398">
    <property type="component" value="Unassembled WGS sequence"/>
</dbReference>
<dbReference type="GO" id="GO:0016757">
    <property type="term" value="F:glycosyltransferase activity"/>
    <property type="evidence" value="ECO:0007669"/>
    <property type="project" value="UniProtKB-KW"/>
</dbReference>
<feature type="region of interest" description="Disordered" evidence="1">
    <location>
        <begin position="1"/>
        <end position="23"/>
    </location>
</feature>
<name>A0ABT6W6Y9_9ACTN</name>
<keyword evidence="3" id="KW-0328">Glycosyltransferase</keyword>
<keyword evidence="4" id="KW-1185">Reference proteome</keyword>
<evidence type="ECO:0000256" key="1">
    <source>
        <dbReference type="SAM" id="MobiDB-lite"/>
    </source>
</evidence>
<feature type="domain" description="Glycosyltransferase 2-like" evidence="2">
    <location>
        <begin position="126"/>
        <end position="289"/>
    </location>
</feature>
<dbReference type="Gene3D" id="3.90.550.10">
    <property type="entry name" value="Spore Coat Polysaccharide Biosynthesis Protein SpsA, Chain A"/>
    <property type="match status" value="1"/>
</dbReference>
<dbReference type="EMBL" id="JAAGKO020000054">
    <property type="protein sequence ID" value="MDI5966521.1"/>
    <property type="molecule type" value="Genomic_DNA"/>
</dbReference>
<dbReference type="InterPro" id="IPR001173">
    <property type="entry name" value="Glyco_trans_2-like"/>
</dbReference>
<evidence type="ECO:0000313" key="3">
    <source>
        <dbReference type="EMBL" id="MDI5966521.1"/>
    </source>
</evidence>
<keyword evidence="3" id="KW-0808">Transferase</keyword>
<dbReference type="EC" id="2.4.-.-" evidence="3"/>
<dbReference type="SUPFAM" id="SSF53448">
    <property type="entry name" value="Nucleotide-diphospho-sugar transferases"/>
    <property type="match status" value="1"/>
</dbReference>
<dbReference type="PANTHER" id="PTHR10859:SF91">
    <property type="entry name" value="DOLICHYL-PHOSPHATE BETA-GLUCOSYLTRANSFERASE"/>
    <property type="match status" value="1"/>
</dbReference>
<protein>
    <submittedName>
        <fullName evidence="3">Glycosyltransferase</fullName>
        <ecNumber evidence="3">2.4.-.-</ecNumber>
    </submittedName>
</protein>
<evidence type="ECO:0000313" key="4">
    <source>
        <dbReference type="Proteomes" id="UP001156398"/>
    </source>
</evidence>
<dbReference type="PANTHER" id="PTHR10859">
    <property type="entry name" value="GLYCOSYL TRANSFERASE"/>
    <property type="match status" value="1"/>
</dbReference>
<proteinExistence type="predicted"/>
<comment type="caution">
    <text evidence="3">The sequence shown here is derived from an EMBL/GenBank/DDBJ whole genome shotgun (WGS) entry which is preliminary data.</text>
</comment>
<dbReference type="RefSeq" id="WP_282704823.1">
    <property type="nucleotide sequence ID" value="NZ_JAAGKO020000054.1"/>
</dbReference>
<feature type="compositionally biased region" description="Polar residues" evidence="1">
    <location>
        <begin position="1"/>
        <end position="21"/>
    </location>
</feature>
<evidence type="ECO:0000259" key="2">
    <source>
        <dbReference type="Pfam" id="PF00535"/>
    </source>
</evidence>
<dbReference type="InterPro" id="IPR029044">
    <property type="entry name" value="Nucleotide-diphossugar_trans"/>
</dbReference>
<gene>
    <name evidence="3" type="ORF">POF43_027985</name>
</gene>